<keyword evidence="3" id="KW-1185">Reference proteome</keyword>
<dbReference type="SUPFAM" id="SSF117987">
    <property type="entry name" value="CRISPR-associated protein"/>
    <property type="match status" value="2"/>
</dbReference>
<evidence type="ECO:0000256" key="1">
    <source>
        <dbReference type="SAM" id="MobiDB-lite"/>
    </source>
</evidence>
<protein>
    <submittedName>
        <fullName evidence="2">Type I-E CRISPR-associated protein Cas6/Cse3/CasE</fullName>
    </submittedName>
</protein>
<sequence length="249" mass="27101">MTTATSSDHLTSTTEAWLTRLRLNTASRAVQQDLRNATALHRRVMSLVPDGLGDAPRSRAGVLFRLETDGTGVPVLLVQSRIAPDTTRLPHHYAETQTKGLHALLTALSPGLPVRYRLLGNAVRRCGRNSTEGRWKQAIPLHGEEADRWWTERATAAGLALNTVLSEPAEPLTAWHHPADRNGAQPREVKGGGKRATDRVVVPHQATRFEGTATVRDPRALRHALLHGIGRSKSYGCGLLSLAPGRQDG</sequence>
<dbReference type="Gene3D" id="3.30.70.1200">
    <property type="entry name" value="Crispr-associated protein, domain 1"/>
    <property type="match status" value="1"/>
</dbReference>
<dbReference type="InterPro" id="IPR010179">
    <property type="entry name" value="CRISPR-assoc_prot_Cse3"/>
</dbReference>
<dbReference type="AlphaFoldDB" id="A0A7W3T136"/>
<dbReference type="EMBL" id="VKHS01000076">
    <property type="protein sequence ID" value="MBB0229034.1"/>
    <property type="molecule type" value="Genomic_DNA"/>
</dbReference>
<gene>
    <name evidence="2" type="primary">cas6e</name>
    <name evidence="2" type="ORF">FOE67_05760</name>
</gene>
<dbReference type="Proteomes" id="UP000530234">
    <property type="component" value="Unassembled WGS sequence"/>
</dbReference>
<dbReference type="RefSeq" id="WP_182661128.1">
    <property type="nucleotide sequence ID" value="NZ_VKHS01000076.1"/>
</dbReference>
<feature type="region of interest" description="Disordered" evidence="1">
    <location>
        <begin position="175"/>
        <end position="196"/>
    </location>
</feature>
<accession>A0A7W3T136</accession>
<organism evidence="2 3">
    <name type="scientific">Streptomyces calidiresistens</name>
    <dbReference type="NCBI Taxonomy" id="1485586"/>
    <lineage>
        <taxon>Bacteria</taxon>
        <taxon>Bacillati</taxon>
        <taxon>Actinomycetota</taxon>
        <taxon>Actinomycetes</taxon>
        <taxon>Kitasatosporales</taxon>
        <taxon>Streptomycetaceae</taxon>
        <taxon>Streptomyces</taxon>
    </lineage>
</organism>
<reference evidence="3" key="1">
    <citation type="submission" date="2019-10" db="EMBL/GenBank/DDBJ databases">
        <title>Streptomyces sp. nov., a novel actinobacterium isolated from alkaline environment.</title>
        <authorList>
            <person name="Golinska P."/>
        </authorList>
    </citation>
    <scope>NUCLEOTIDE SEQUENCE [LARGE SCALE GENOMIC DNA]</scope>
    <source>
        <strain evidence="3">DSM 42108</strain>
    </source>
</reference>
<dbReference type="CDD" id="cd09727">
    <property type="entry name" value="Cas6_I-E"/>
    <property type="match status" value="1"/>
</dbReference>
<proteinExistence type="predicted"/>
<name>A0A7W3T136_9ACTN</name>
<evidence type="ECO:0000313" key="2">
    <source>
        <dbReference type="EMBL" id="MBB0229034.1"/>
    </source>
</evidence>
<evidence type="ECO:0000313" key="3">
    <source>
        <dbReference type="Proteomes" id="UP000530234"/>
    </source>
</evidence>
<dbReference type="NCBIfam" id="TIGR01907">
    <property type="entry name" value="casE_Cse3"/>
    <property type="match status" value="1"/>
</dbReference>
<feature type="compositionally biased region" description="Basic and acidic residues" evidence="1">
    <location>
        <begin position="187"/>
        <end position="196"/>
    </location>
</feature>
<dbReference type="Gene3D" id="3.30.70.1210">
    <property type="entry name" value="Crispr-associated protein, domain 2"/>
    <property type="match status" value="1"/>
</dbReference>
<comment type="caution">
    <text evidence="2">The sequence shown here is derived from an EMBL/GenBank/DDBJ whole genome shotgun (WGS) entry which is preliminary data.</text>
</comment>
<dbReference type="Pfam" id="PF08798">
    <property type="entry name" value="CRISPR_assoc"/>
    <property type="match status" value="1"/>
</dbReference>
<dbReference type="SMART" id="SM01101">
    <property type="entry name" value="CRISPR_assoc"/>
    <property type="match status" value="1"/>
</dbReference>